<feature type="transmembrane region" description="Helical" evidence="1">
    <location>
        <begin position="47"/>
        <end position="68"/>
    </location>
</feature>
<evidence type="ECO:0000259" key="2">
    <source>
        <dbReference type="Pfam" id="PF03015"/>
    </source>
</evidence>
<keyword evidence="1" id="KW-0812">Transmembrane</keyword>
<keyword evidence="1" id="KW-0472">Membrane</keyword>
<feature type="domain" description="Fatty acyl-CoA reductase C-terminal" evidence="2">
    <location>
        <begin position="56"/>
        <end position="152"/>
    </location>
</feature>
<dbReference type="EMBL" id="JAPWTK010000967">
    <property type="protein sequence ID" value="KAJ8934896.1"/>
    <property type="molecule type" value="Genomic_DNA"/>
</dbReference>
<evidence type="ECO:0000256" key="1">
    <source>
        <dbReference type="SAM" id="Phobius"/>
    </source>
</evidence>
<dbReference type="AlphaFoldDB" id="A0AAV8X8E8"/>
<evidence type="ECO:0000313" key="3">
    <source>
        <dbReference type="EMBL" id="KAJ8934896.1"/>
    </source>
</evidence>
<evidence type="ECO:0000313" key="4">
    <source>
        <dbReference type="Proteomes" id="UP001162162"/>
    </source>
</evidence>
<dbReference type="Pfam" id="PF03015">
    <property type="entry name" value="Sterile"/>
    <property type="match status" value="1"/>
</dbReference>
<name>A0AAV8X8E8_9CUCU</name>
<dbReference type="CDD" id="cd09071">
    <property type="entry name" value="FAR_C"/>
    <property type="match status" value="1"/>
</dbReference>
<dbReference type="InterPro" id="IPR033640">
    <property type="entry name" value="FAR_C"/>
</dbReference>
<reference evidence="3" key="1">
    <citation type="journal article" date="2023" name="Insect Mol. Biol.">
        <title>Genome sequencing provides insights into the evolution of gene families encoding plant cell wall-degrading enzymes in longhorned beetles.</title>
        <authorList>
            <person name="Shin N.R."/>
            <person name="Okamura Y."/>
            <person name="Kirsch R."/>
            <person name="Pauchet Y."/>
        </authorList>
    </citation>
    <scope>NUCLEOTIDE SEQUENCE</scope>
    <source>
        <strain evidence="3">AMC_N1</strain>
    </source>
</reference>
<accession>A0AAV8X8E8</accession>
<protein>
    <recommendedName>
        <fullName evidence="2">Fatty acyl-CoA reductase C-terminal domain-containing protein</fullName>
    </recommendedName>
</protein>
<keyword evidence="4" id="KW-1185">Reference proteome</keyword>
<sequence>MMYNAAFGKSVRVTLETLIKLGQRLTWDCPYSKMLWYPNILMTHNWYIFYMQFLLFHMFPALLIDGLLKLSWKKPMLIKILRKIYIANMALSYFMDNSWTFVNAKAIALSDSILERDKDNFGVKCLFPMHDEEIYAYYMHAKRATVKYLFKEEFNFDVAYRNTVNQNNI</sequence>
<comment type="caution">
    <text evidence="3">The sequence shown here is derived from an EMBL/GenBank/DDBJ whole genome shotgun (WGS) entry which is preliminary data.</text>
</comment>
<organism evidence="3 4">
    <name type="scientific">Aromia moschata</name>
    <dbReference type="NCBI Taxonomy" id="1265417"/>
    <lineage>
        <taxon>Eukaryota</taxon>
        <taxon>Metazoa</taxon>
        <taxon>Ecdysozoa</taxon>
        <taxon>Arthropoda</taxon>
        <taxon>Hexapoda</taxon>
        <taxon>Insecta</taxon>
        <taxon>Pterygota</taxon>
        <taxon>Neoptera</taxon>
        <taxon>Endopterygota</taxon>
        <taxon>Coleoptera</taxon>
        <taxon>Polyphaga</taxon>
        <taxon>Cucujiformia</taxon>
        <taxon>Chrysomeloidea</taxon>
        <taxon>Cerambycidae</taxon>
        <taxon>Cerambycinae</taxon>
        <taxon>Callichromatini</taxon>
        <taxon>Aromia</taxon>
    </lineage>
</organism>
<proteinExistence type="predicted"/>
<keyword evidence="1" id="KW-1133">Transmembrane helix</keyword>
<dbReference type="Proteomes" id="UP001162162">
    <property type="component" value="Unassembled WGS sequence"/>
</dbReference>
<gene>
    <name evidence="3" type="ORF">NQ318_002650</name>
</gene>